<keyword evidence="3" id="KW-0732">Signal</keyword>
<feature type="domain" description="FAS1" evidence="4">
    <location>
        <begin position="463"/>
        <end position="604"/>
    </location>
</feature>
<protein>
    <submittedName>
        <fullName evidence="5">Conserved protein</fullName>
    </submittedName>
</protein>
<accession>A7A0Q6</accession>
<dbReference type="InterPro" id="IPR036378">
    <property type="entry name" value="FAS1_dom_sf"/>
</dbReference>
<dbReference type="PROSITE" id="PS50213">
    <property type="entry name" value="FAS1"/>
    <property type="match status" value="3"/>
</dbReference>
<evidence type="ECO:0000256" key="2">
    <source>
        <dbReference type="SAM" id="Phobius"/>
    </source>
</evidence>
<keyword evidence="2" id="KW-0472">Membrane</keyword>
<feature type="region of interest" description="Disordered" evidence="1">
    <location>
        <begin position="843"/>
        <end position="862"/>
    </location>
</feature>
<evidence type="ECO:0000256" key="3">
    <source>
        <dbReference type="SAM" id="SignalP"/>
    </source>
</evidence>
<evidence type="ECO:0000313" key="6">
    <source>
        <dbReference type="Proteomes" id="UP000007060"/>
    </source>
</evidence>
<dbReference type="OrthoDB" id="286301at2759"/>
<sequence>MNMAIQTIKYIFWLLPILGLTQALLQNPGDDFPFSTVIDILSENVEFSTFLRIIQKTGHVQYLNELQNFTLFAPINSAFIKGDQTTDQFEEHFHIEDFLIHDRVLQVRDLENGTYLEKRAAKAPLLLRKHERHCFVNEIAVVEPDLLPSFQNASLQGINNLLLIQPQINELLVQLDEETQDLKIFSDFISSFSNYNAYTNSSTVLVPLDVNFRKFFNTIEINYLLDKYNKLGKSNTISQAKWAADRTSLLQELIIDDVYGGILPKELILENKNNRKLFMKSNSEGTSVSVNNSDYSPISNRIFEIGVVHGFSDLDFLRTHIQFDAEKYLHGLNCSEFVKELYFRDLEKFIQNGRKITIFVPQASFNEDRGYTKPSLLYHFVEGKIDLEQDFSSLRPIQYAPTQIYDSAFCSSAKRLGGHCQKFKITRSNKGYYINGRFKILNTKPYEIGNTSIYSIDDDLQLPGDLVLSLAPENHCSISLMLLKELNLLDLPSNHKGYTILLPCMNSWDNNDLTIDYLRSNKTALNLLMRNLIFEDLIYSNNYSISTTVKNLYGNSVSIGVQKIVGSQNLTKISVSTIKESIIIEESSDIFFNQGVIHPIDQLDFPVDLEISLKELIETTGTKEIFDFFNLFYDLSSIIWNNEEYSLLVPTASSIPLSGITANSTNLRKFLELHLIPANVTQNLLDCNGSISTKLGTKLNCRKDHLDNVFVSIQGDWTKEVRVLKTGCTTNLKSSCIFLIDKPISLSWLNSEKYHLRLPGIAVGFGVIIGVTIAISLLFCIIITRGGKVKDKNQRGRNDRATTPLIQHSPIIHNPSYSATAHLSPLSQPTFEGSYSVNAIQSPRDIRRVGSDQKGGRSVSTS</sequence>
<comment type="caution">
    <text evidence="5">The sequence shown here is derived from an EMBL/GenBank/DDBJ whole genome shotgun (WGS) entry which is preliminary data.</text>
</comment>
<proteinExistence type="predicted"/>
<dbReference type="InterPro" id="IPR050904">
    <property type="entry name" value="Adhesion/Biosynth-related"/>
</dbReference>
<dbReference type="PANTHER" id="PTHR10900">
    <property type="entry name" value="PERIOSTIN-RELATED"/>
    <property type="match status" value="1"/>
</dbReference>
<feature type="domain" description="FAS1" evidence="4">
    <location>
        <begin position="606"/>
        <end position="744"/>
    </location>
</feature>
<evidence type="ECO:0000259" key="4">
    <source>
        <dbReference type="PROSITE" id="PS50213"/>
    </source>
</evidence>
<gene>
    <name evidence="5" type="ORF">SCY_3580</name>
</gene>
<dbReference type="Proteomes" id="UP000007060">
    <property type="component" value="Unassembled WGS sequence"/>
</dbReference>
<dbReference type="SUPFAM" id="SSF82153">
    <property type="entry name" value="FAS1 domain"/>
    <property type="match status" value="4"/>
</dbReference>
<feature type="signal peptide" evidence="3">
    <location>
        <begin position="1"/>
        <end position="23"/>
    </location>
</feature>
<keyword evidence="2" id="KW-0812">Transmembrane</keyword>
<dbReference type="Pfam" id="PF02469">
    <property type="entry name" value="Fasciclin"/>
    <property type="match status" value="2"/>
</dbReference>
<feature type="domain" description="FAS1" evidence="4">
    <location>
        <begin position="34"/>
        <end position="162"/>
    </location>
</feature>
<dbReference type="EMBL" id="AAFW02000167">
    <property type="protein sequence ID" value="EDN59547.1"/>
    <property type="molecule type" value="Genomic_DNA"/>
</dbReference>
<dbReference type="PANTHER" id="PTHR10900:SF125">
    <property type="entry name" value="FAS1 DOMAIN-CONTAINING PROTEIN YLR001C"/>
    <property type="match status" value="1"/>
</dbReference>
<feature type="compositionally biased region" description="Basic and acidic residues" evidence="1">
    <location>
        <begin position="844"/>
        <end position="855"/>
    </location>
</feature>
<feature type="chain" id="PRO_5002706274" evidence="3">
    <location>
        <begin position="24"/>
        <end position="862"/>
    </location>
</feature>
<name>A7A0Q6_YEAS7</name>
<evidence type="ECO:0000256" key="1">
    <source>
        <dbReference type="SAM" id="MobiDB-lite"/>
    </source>
</evidence>
<organism evidence="5 6">
    <name type="scientific">Saccharomyces cerevisiae (strain YJM789)</name>
    <name type="common">Baker's yeast</name>
    <dbReference type="NCBI Taxonomy" id="307796"/>
    <lineage>
        <taxon>Eukaryota</taxon>
        <taxon>Fungi</taxon>
        <taxon>Dikarya</taxon>
        <taxon>Ascomycota</taxon>
        <taxon>Saccharomycotina</taxon>
        <taxon>Saccharomycetes</taxon>
        <taxon>Saccharomycetales</taxon>
        <taxon>Saccharomycetaceae</taxon>
        <taxon>Saccharomyces</taxon>
    </lineage>
</organism>
<keyword evidence="2" id="KW-1133">Transmembrane helix</keyword>
<evidence type="ECO:0000313" key="5">
    <source>
        <dbReference type="EMBL" id="EDN59547.1"/>
    </source>
</evidence>
<reference evidence="5 6" key="1">
    <citation type="journal article" date="2007" name="Proc. Natl. Acad. Sci. U.S.A.">
        <title>Genome sequencing and comparative analysis of Saccharomyces cerevisiae strain YJM789.</title>
        <authorList>
            <person name="Wei W."/>
            <person name="McCusker J.H."/>
            <person name="Hyman R.W."/>
            <person name="Jones T."/>
            <person name="Ning Y."/>
            <person name="Cao Z."/>
            <person name="Gu Z."/>
            <person name="Bruno D."/>
            <person name="Miranda M."/>
            <person name="Nguyen M."/>
            <person name="Wilhelmy J."/>
            <person name="Komp C."/>
            <person name="Tamse R."/>
            <person name="Wang X."/>
            <person name="Jia P."/>
            <person name="Luedi P."/>
            <person name="Oefner P.J."/>
            <person name="David L."/>
            <person name="Dietrich F.S."/>
            <person name="Li Y."/>
            <person name="Davis R.W."/>
            <person name="Steinmetz L.M."/>
        </authorList>
    </citation>
    <scope>NUCLEOTIDE SEQUENCE [LARGE SCALE GENOMIC DNA]</scope>
    <source>
        <strain evidence="5 6">YJM789</strain>
    </source>
</reference>
<dbReference type="InterPro" id="IPR000782">
    <property type="entry name" value="FAS1_domain"/>
</dbReference>
<dbReference type="Gene3D" id="2.30.180.10">
    <property type="entry name" value="FAS1 domain"/>
    <property type="match status" value="2"/>
</dbReference>
<feature type="transmembrane region" description="Helical" evidence="2">
    <location>
        <begin position="761"/>
        <end position="783"/>
    </location>
</feature>
<dbReference type="HOGENOM" id="CLU_008441_0_0_1"/>
<dbReference type="AlphaFoldDB" id="A7A0Q6"/>